<dbReference type="RefSeq" id="WP_127197996.1">
    <property type="nucleotide sequence ID" value="NZ_RZNX01000001.1"/>
</dbReference>
<accession>A0A3S1D3P0</accession>
<evidence type="ECO:0000313" key="2">
    <source>
        <dbReference type="Proteomes" id="UP000272464"/>
    </source>
</evidence>
<evidence type="ECO:0000313" key="1">
    <source>
        <dbReference type="EMBL" id="RUT36303.1"/>
    </source>
</evidence>
<proteinExistence type="predicted"/>
<dbReference type="Proteomes" id="UP000272464">
    <property type="component" value="Unassembled WGS sequence"/>
</dbReference>
<organism evidence="1 2">
    <name type="scientific">Paenibacillus zeisoli</name>
    <dbReference type="NCBI Taxonomy" id="2496267"/>
    <lineage>
        <taxon>Bacteria</taxon>
        <taxon>Bacillati</taxon>
        <taxon>Bacillota</taxon>
        <taxon>Bacilli</taxon>
        <taxon>Bacillales</taxon>
        <taxon>Paenibacillaceae</taxon>
        <taxon>Paenibacillus</taxon>
    </lineage>
</organism>
<dbReference type="OrthoDB" id="2637164at2"/>
<protein>
    <recommendedName>
        <fullName evidence="3">DUF2642 domain-containing protein</fullName>
    </recommendedName>
</protein>
<keyword evidence="2" id="KW-1185">Reference proteome</keyword>
<reference evidence="1 2" key="1">
    <citation type="submission" date="2018-12" db="EMBL/GenBank/DDBJ databases">
        <authorList>
            <person name="Sun L."/>
            <person name="Chen Z."/>
        </authorList>
    </citation>
    <scope>NUCLEOTIDE SEQUENCE [LARGE SCALE GENOMIC DNA]</scope>
    <source>
        <strain evidence="1 2">3-5-3</strain>
    </source>
</reference>
<dbReference type="AlphaFoldDB" id="A0A3S1D3P0"/>
<evidence type="ECO:0008006" key="3">
    <source>
        <dbReference type="Google" id="ProtNLM"/>
    </source>
</evidence>
<name>A0A3S1D3P0_9BACL</name>
<comment type="caution">
    <text evidence="1">The sequence shown here is derived from an EMBL/GenBank/DDBJ whole genome shotgun (WGS) entry which is preliminary data.</text>
</comment>
<sequence>MKTSAEIDLLQLKMAVTLQHEVVVKLFTGDMMTGIPKWNKNPKGVQIRTVEGAVWVLLEEIEHVTRIIPFKS</sequence>
<gene>
    <name evidence="1" type="ORF">EJP77_04755</name>
</gene>
<dbReference type="EMBL" id="RZNX01000001">
    <property type="protein sequence ID" value="RUT36303.1"/>
    <property type="molecule type" value="Genomic_DNA"/>
</dbReference>